<organism evidence="1 2">
    <name type="scientific">Kluyveromyces lactis (strain ATCC 8585 / CBS 2359 / DSM 70799 / NBRC 1267 / NRRL Y-1140 / WM37)</name>
    <name type="common">Yeast</name>
    <name type="synonym">Candida sphaerica</name>
    <dbReference type="NCBI Taxonomy" id="284590"/>
    <lineage>
        <taxon>Eukaryota</taxon>
        <taxon>Fungi</taxon>
        <taxon>Dikarya</taxon>
        <taxon>Ascomycota</taxon>
        <taxon>Saccharomycotina</taxon>
        <taxon>Saccharomycetes</taxon>
        <taxon>Saccharomycetales</taxon>
        <taxon>Saccharomycetaceae</taxon>
        <taxon>Kluyveromyces</taxon>
    </lineage>
</organism>
<keyword evidence="2" id="KW-1185">Reference proteome</keyword>
<dbReference type="HOGENOM" id="CLU_2347003_0_0_1"/>
<accession>B5FV95</accession>
<evidence type="ECO:0000313" key="1">
    <source>
        <dbReference type="EMBL" id="CAR64390.1"/>
    </source>
</evidence>
<dbReference type="PaxDb" id="284590-B5FV95"/>
<evidence type="ECO:0000313" key="2">
    <source>
        <dbReference type="Proteomes" id="UP000000598"/>
    </source>
</evidence>
<gene>
    <name evidence="1" type="ORF">KLLA0_F02610g</name>
</gene>
<sequence>MHRPCVQRTRISVAHILQLRRKTDLLNSYFKQSFKENVIESATRYVVNYCKRYGETSDIPLLSKPGEPLDINHVKKSKFLKAIWIPGPEHCGIPLCA</sequence>
<reference evidence="1 2" key="1">
    <citation type="journal article" date="2004" name="Nature">
        <title>Genome evolution in yeasts.</title>
        <authorList>
            <consortium name="Genolevures"/>
            <person name="Dujon B."/>
            <person name="Sherman D."/>
            <person name="Fischer G."/>
            <person name="Durrens P."/>
            <person name="Casaregola S."/>
            <person name="Lafontaine I."/>
            <person name="de Montigny J."/>
            <person name="Marck C."/>
            <person name="Neuveglise C."/>
            <person name="Talla E."/>
            <person name="Goffard N."/>
            <person name="Frangeul L."/>
            <person name="Aigle M."/>
            <person name="Anthouard V."/>
            <person name="Babour A."/>
            <person name="Barbe V."/>
            <person name="Barnay S."/>
            <person name="Blanchin S."/>
            <person name="Beckerich J.M."/>
            <person name="Beyne E."/>
            <person name="Bleykasten C."/>
            <person name="Boisrame A."/>
            <person name="Boyer J."/>
            <person name="Cattolico L."/>
            <person name="Confanioleri F."/>
            <person name="de Daruvar A."/>
            <person name="Despons L."/>
            <person name="Fabre E."/>
            <person name="Fairhead C."/>
            <person name="Ferry-Dumazet H."/>
            <person name="Groppi A."/>
            <person name="Hantraye F."/>
            <person name="Hennequin C."/>
            <person name="Jauniaux N."/>
            <person name="Joyet P."/>
            <person name="Kachouri R."/>
            <person name="Kerrest A."/>
            <person name="Koszul R."/>
            <person name="Lemaire M."/>
            <person name="Lesur I."/>
            <person name="Ma L."/>
            <person name="Muller H."/>
            <person name="Nicaud J.M."/>
            <person name="Nikolski M."/>
            <person name="Oztas S."/>
            <person name="Ozier-Kalogeropoulos O."/>
            <person name="Pellenz S."/>
            <person name="Potier S."/>
            <person name="Richard G.F."/>
            <person name="Straub M.L."/>
            <person name="Suleau A."/>
            <person name="Swennene D."/>
            <person name="Tekaia F."/>
            <person name="Wesolowski-Louvel M."/>
            <person name="Westhof E."/>
            <person name="Wirth B."/>
            <person name="Zeniou-Meyer M."/>
            <person name="Zivanovic I."/>
            <person name="Bolotin-Fukuhara M."/>
            <person name="Thierry A."/>
            <person name="Bouchier C."/>
            <person name="Caudron B."/>
            <person name="Scarpelli C."/>
            <person name="Gaillardin C."/>
            <person name="Weissenbach J."/>
            <person name="Wincker P."/>
            <person name="Souciet J.L."/>
        </authorList>
    </citation>
    <scope>NUCLEOTIDE SEQUENCE [LARGE SCALE GENOMIC DNA]</scope>
    <source>
        <strain evidence="2">ATCC 8585 / CBS 2359 / DSM 70799 / NBRC 1267 / NRRL Y-1140 / WM37</strain>
    </source>
</reference>
<dbReference type="InParanoid" id="B5FV95"/>
<dbReference type="Proteomes" id="UP000000598">
    <property type="component" value="Chromosome F"/>
</dbReference>
<protein>
    <submittedName>
        <fullName evidence="1">KLLA0F02610p</fullName>
    </submittedName>
</protein>
<name>B5FV95_KLULA</name>
<dbReference type="EMBL" id="CR382126">
    <property type="protein sequence ID" value="CAR64390.1"/>
    <property type="molecule type" value="Genomic_DNA"/>
</dbReference>
<proteinExistence type="predicted"/>
<dbReference type="KEGG" id="kla:KLLA0_F02610g"/>
<dbReference type="AlphaFoldDB" id="B5FV95"/>
<dbReference type="RefSeq" id="XP_002999424.1">
    <property type="nucleotide sequence ID" value="XM_002999378.1"/>
</dbReference>
<dbReference type="GeneID" id="9487382"/>